<keyword evidence="2" id="KW-0732">Signal</keyword>
<sequence length="137" mass="14973">MVLLLLLLVVVLSIVTTVATIVGVHFHAATSQLVRAIAGCRFQLRFIATYVHHGEANLRHTGLANDQPLLLLLSHPVTPPSNRSLKHSRADPEQLMRDTQPTASKLSHNNKKTPPTVNSAIPLIGMMLCECGLHDHI</sequence>
<feature type="region of interest" description="Disordered" evidence="1">
    <location>
        <begin position="80"/>
        <end position="117"/>
    </location>
</feature>
<protein>
    <recommendedName>
        <fullName evidence="4">Secreted peptide</fullName>
    </recommendedName>
</protein>
<name>A0A2M3ZM18_9DIPT</name>
<organism evidence="3">
    <name type="scientific">Anopheles braziliensis</name>
    <dbReference type="NCBI Taxonomy" id="58242"/>
    <lineage>
        <taxon>Eukaryota</taxon>
        <taxon>Metazoa</taxon>
        <taxon>Ecdysozoa</taxon>
        <taxon>Arthropoda</taxon>
        <taxon>Hexapoda</taxon>
        <taxon>Insecta</taxon>
        <taxon>Pterygota</taxon>
        <taxon>Neoptera</taxon>
        <taxon>Endopterygota</taxon>
        <taxon>Diptera</taxon>
        <taxon>Nematocera</taxon>
        <taxon>Culicoidea</taxon>
        <taxon>Culicidae</taxon>
        <taxon>Anophelinae</taxon>
        <taxon>Anopheles</taxon>
    </lineage>
</organism>
<feature type="chain" id="PRO_5014772737" description="Secreted peptide" evidence="2">
    <location>
        <begin position="20"/>
        <end position="137"/>
    </location>
</feature>
<dbReference type="AlphaFoldDB" id="A0A2M3ZM18"/>
<reference evidence="3" key="1">
    <citation type="submission" date="2018-01" db="EMBL/GenBank/DDBJ databases">
        <title>An insight into the sialome of Amazonian anophelines.</title>
        <authorList>
            <person name="Ribeiro J.M."/>
            <person name="Scarpassa V."/>
            <person name="Calvo E."/>
        </authorList>
    </citation>
    <scope>NUCLEOTIDE SEQUENCE</scope>
    <source>
        <tissue evidence="3">Salivary glands</tissue>
    </source>
</reference>
<accession>A0A2M3ZM18</accession>
<evidence type="ECO:0000256" key="2">
    <source>
        <dbReference type="SAM" id="SignalP"/>
    </source>
</evidence>
<evidence type="ECO:0008006" key="4">
    <source>
        <dbReference type="Google" id="ProtNLM"/>
    </source>
</evidence>
<evidence type="ECO:0000256" key="1">
    <source>
        <dbReference type="SAM" id="MobiDB-lite"/>
    </source>
</evidence>
<dbReference type="EMBL" id="GGFM01008808">
    <property type="protein sequence ID" value="MBW29559.1"/>
    <property type="molecule type" value="Transcribed_RNA"/>
</dbReference>
<evidence type="ECO:0000313" key="3">
    <source>
        <dbReference type="EMBL" id="MBW29559.1"/>
    </source>
</evidence>
<proteinExistence type="predicted"/>
<feature type="compositionally biased region" description="Polar residues" evidence="1">
    <location>
        <begin position="97"/>
        <end position="117"/>
    </location>
</feature>
<feature type="signal peptide" evidence="2">
    <location>
        <begin position="1"/>
        <end position="19"/>
    </location>
</feature>